<evidence type="ECO:0000256" key="2">
    <source>
        <dbReference type="SAM" id="SignalP"/>
    </source>
</evidence>
<proteinExistence type="predicted"/>
<comment type="caution">
    <text evidence="3">The sequence shown here is derived from an EMBL/GenBank/DDBJ whole genome shotgun (WGS) entry which is preliminary data.</text>
</comment>
<protein>
    <recommendedName>
        <fullName evidence="5">Extracellular glycine-rich protein</fullName>
    </recommendedName>
</protein>
<evidence type="ECO:0008006" key="5">
    <source>
        <dbReference type="Google" id="ProtNLM"/>
    </source>
</evidence>
<evidence type="ECO:0000256" key="1">
    <source>
        <dbReference type="SAM" id="MobiDB-lite"/>
    </source>
</evidence>
<reference evidence="3 4" key="1">
    <citation type="submission" date="2018-12" db="EMBL/GenBank/DDBJ databases">
        <title>Genome of Verticillium dahliae isolate Getta Getta.</title>
        <authorList>
            <person name="Gardiner D.M."/>
        </authorList>
    </citation>
    <scope>NUCLEOTIDE SEQUENCE [LARGE SCALE GENOMIC DNA]</scope>
    <source>
        <strain evidence="3 4">Getta Getta</strain>
    </source>
</reference>
<gene>
    <name evidence="3" type="ORF">VDGE_03965</name>
</gene>
<dbReference type="AlphaFoldDB" id="A0A444RYW7"/>
<keyword evidence="2" id="KW-0732">Signal</keyword>
<feature type="region of interest" description="Disordered" evidence="1">
    <location>
        <begin position="343"/>
        <end position="381"/>
    </location>
</feature>
<organism evidence="3 4">
    <name type="scientific">Verticillium dahliae</name>
    <name type="common">Verticillium wilt</name>
    <dbReference type="NCBI Taxonomy" id="27337"/>
    <lineage>
        <taxon>Eukaryota</taxon>
        <taxon>Fungi</taxon>
        <taxon>Dikarya</taxon>
        <taxon>Ascomycota</taxon>
        <taxon>Pezizomycotina</taxon>
        <taxon>Sordariomycetes</taxon>
        <taxon>Hypocreomycetidae</taxon>
        <taxon>Glomerellales</taxon>
        <taxon>Plectosphaerellaceae</taxon>
        <taxon>Verticillium</taxon>
    </lineage>
</organism>
<name>A0A444RYW7_VERDA</name>
<feature type="compositionally biased region" description="Polar residues" evidence="1">
    <location>
        <begin position="363"/>
        <end position="373"/>
    </location>
</feature>
<feature type="signal peptide" evidence="2">
    <location>
        <begin position="1"/>
        <end position="19"/>
    </location>
</feature>
<accession>A0A444RYW7</accession>
<evidence type="ECO:0000313" key="4">
    <source>
        <dbReference type="Proteomes" id="UP000288725"/>
    </source>
</evidence>
<dbReference type="EMBL" id="RSDZ01000050">
    <property type="protein sequence ID" value="RXG46333.1"/>
    <property type="molecule type" value="Genomic_DNA"/>
</dbReference>
<sequence>MKASTTILALSALVASTSAKPISRMISVKMPAGTMANKMTSDSMVRREAEMGAAATTPAVPENPTAAPAPKAVLESAKINENPSPAQKDEAKVALDKLEEVKGTVSDAKGKIHAVMEMEGDVDMDALKTIVNDVNMKIVDIGSIGGILGGNAGIDPISAATGLATDVVNGVGGLLSNIFGGGRRRVPTSASGSIGIDGLLGSVDGLLGGGTGLSGGLRGAASGAGSAAGNVGGGLGLGFGGKPPGRNGGLIGLANGLTGGITEGIRGIANDLTGGLSETALDIADGFTGGLVRGNDRGQAGASGSLTGTIGRLPGGLNGGLTGNLGGLTGSIGGNIGGAAGGAGGPATGAAGQTGNSNGGDKTGSQPGKTGSQPGRPRKETFNLSGLEGFDLEALGFGDVDVNNLTEAELREINEVLDLGIDVDALVASIRN</sequence>
<dbReference type="Proteomes" id="UP000288725">
    <property type="component" value="Unassembled WGS sequence"/>
</dbReference>
<evidence type="ECO:0000313" key="3">
    <source>
        <dbReference type="EMBL" id="RXG46333.1"/>
    </source>
</evidence>
<feature type="chain" id="PRO_5019133453" description="Extracellular glycine-rich protein" evidence="2">
    <location>
        <begin position="20"/>
        <end position="432"/>
    </location>
</feature>